<sequence length="186" mass="20816">MPRPSHKDKIIQSGLAVFHEFGYHASGVQTIVDHAGVPKGSFYNHFKSKDELGLEVLDTYWRQSEDMRAALRDPTQTPLDRIDAHLAAFNVTQSGCLVGNFTSEMANEPEFREALREVYASWIADFETCIAHGQEDGSIRDDQAAKALAEFVVTALEGSVLKRKIEDDEQNLITFRNTIAAFLRAD</sequence>
<dbReference type="SUPFAM" id="SSF46689">
    <property type="entry name" value="Homeodomain-like"/>
    <property type="match status" value="1"/>
</dbReference>
<dbReference type="EMBL" id="FWFX01000011">
    <property type="protein sequence ID" value="SLN62282.1"/>
    <property type="molecule type" value="Genomic_DNA"/>
</dbReference>
<keyword evidence="2 4" id="KW-0238">DNA-binding</keyword>
<protein>
    <submittedName>
        <fullName evidence="6">Transcriptional regulator AcuR</fullName>
    </submittedName>
</protein>
<dbReference type="InterPro" id="IPR036271">
    <property type="entry name" value="Tet_transcr_reg_TetR-rel_C_sf"/>
</dbReference>
<dbReference type="GO" id="GO:0003677">
    <property type="term" value="F:DNA binding"/>
    <property type="evidence" value="ECO:0007669"/>
    <property type="project" value="UniProtKB-UniRule"/>
</dbReference>
<dbReference type="PRINTS" id="PR00455">
    <property type="entry name" value="HTHTETR"/>
</dbReference>
<reference evidence="6 7" key="1">
    <citation type="submission" date="2017-03" db="EMBL/GenBank/DDBJ databases">
        <authorList>
            <person name="Afonso C.L."/>
            <person name="Miller P.J."/>
            <person name="Scott M.A."/>
            <person name="Spackman E."/>
            <person name="Goraichik I."/>
            <person name="Dimitrov K.M."/>
            <person name="Suarez D.L."/>
            <person name="Swayne D.E."/>
        </authorList>
    </citation>
    <scope>NUCLEOTIDE SEQUENCE [LARGE SCALE GENOMIC DNA]</scope>
    <source>
        <strain evidence="6 7">CECT 7450</strain>
    </source>
</reference>
<evidence type="ECO:0000256" key="4">
    <source>
        <dbReference type="PROSITE-ProRule" id="PRU00335"/>
    </source>
</evidence>
<keyword evidence="7" id="KW-1185">Reference proteome</keyword>
<dbReference type="PANTHER" id="PTHR47506">
    <property type="entry name" value="TRANSCRIPTIONAL REGULATORY PROTEIN"/>
    <property type="match status" value="1"/>
</dbReference>
<dbReference type="InterPro" id="IPR001647">
    <property type="entry name" value="HTH_TetR"/>
</dbReference>
<dbReference type="Gene3D" id="1.10.357.10">
    <property type="entry name" value="Tetracycline Repressor, domain 2"/>
    <property type="match status" value="1"/>
</dbReference>
<dbReference type="InterPro" id="IPR009057">
    <property type="entry name" value="Homeodomain-like_sf"/>
</dbReference>
<dbReference type="PANTHER" id="PTHR47506:SF6">
    <property type="entry name" value="HTH-TYPE TRANSCRIPTIONAL REPRESSOR NEMR"/>
    <property type="match status" value="1"/>
</dbReference>
<proteinExistence type="predicted"/>
<name>A0A1X6ZUZ2_9RHOB</name>
<evidence type="ECO:0000256" key="3">
    <source>
        <dbReference type="ARBA" id="ARBA00023163"/>
    </source>
</evidence>
<keyword evidence="1" id="KW-0805">Transcription regulation</keyword>
<evidence type="ECO:0000256" key="2">
    <source>
        <dbReference type="ARBA" id="ARBA00023125"/>
    </source>
</evidence>
<feature type="DNA-binding region" description="H-T-H motif" evidence="4">
    <location>
        <begin position="27"/>
        <end position="46"/>
    </location>
</feature>
<evidence type="ECO:0000313" key="7">
    <source>
        <dbReference type="Proteomes" id="UP000193061"/>
    </source>
</evidence>
<dbReference type="Pfam" id="PF16925">
    <property type="entry name" value="TetR_C_13"/>
    <property type="match status" value="1"/>
</dbReference>
<organism evidence="6 7">
    <name type="scientific">Roseovarius albus</name>
    <dbReference type="NCBI Taxonomy" id="1247867"/>
    <lineage>
        <taxon>Bacteria</taxon>
        <taxon>Pseudomonadati</taxon>
        <taxon>Pseudomonadota</taxon>
        <taxon>Alphaproteobacteria</taxon>
        <taxon>Rhodobacterales</taxon>
        <taxon>Roseobacteraceae</taxon>
        <taxon>Roseovarius</taxon>
    </lineage>
</organism>
<dbReference type="Proteomes" id="UP000193061">
    <property type="component" value="Unassembled WGS sequence"/>
</dbReference>
<evidence type="ECO:0000313" key="6">
    <source>
        <dbReference type="EMBL" id="SLN62282.1"/>
    </source>
</evidence>
<feature type="domain" description="HTH tetR-type" evidence="5">
    <location>
        <begin position="4"/>
        <end position="64"/>
    </location>
</feature>
<dbReference type="PROSITE" id="PS50977">
    <property type="entry name" value="HTH_TETR_2"/>
    <property type="match status" value="1"/>
</dbReference>
<dbReference type="Pfam" id="PF00440">
    <property type="entry name" value="TetR_N"/>
    <property type="match status" value="1"/>
</dbReference>
<accession>A0A1X6ZUZ2</accession>
<dbReference type="SUPFAM" id="SSF48498">
    <property type="entry name" value="Tetracyclin repressor-like, C-terminal domain"/>
    <property type="match status" value="1"/>
</dbReference>
<dbReference type="AlphaFoldDB" id="A0A1X6ZUZ2"/>
<gene>
    <name evidence="6" type="primary">acuR</name>
    <name evidence="6" type="ORF">ROA7450_03263</name>
</gene>
<keyword evidence="3" id="KW-0804">Transcription</keyword>
<evidence type="ECO:0000259" key="5">
    <source>
        <dbReference type="PROSITE" id="PS50977"/>
    </source>
</evidence>
<evidence type="ECO:0000256" key="1">
    <source>
        <dbReference type="ARBA" id="ARBA00023015"/>
    </source>
</evidence>
<dbReference type="OrthoDB" id="9811084at2"/>
<dbReference type="InterPro" id="IPR011075">
    <property type="entry name" value="TetR_C"/>
</dbReference>
<dbReference type="RefSeq" id="WP_085806941.1">
    <property type="nucleotide sequence ID" value="NZ_FWFX01000011.1"/>
</dbReference>